<dbReference type="InterPro" id="IPR011004">
    <property type="entry name" value="Trimer_LpxA-like_sf"/>
</dbReference>
<evidence type="ECO:0000256" key="16">
    <source>
        <dbReference type="ARBA" id="ARBA00049628"/>
    </source>
</evidence>
<dbReference type="PANTHER" id="PTHR43584:SF3">
    <property type="entry name" value="BIFUNCTIONAL PROTEIN GLMU"/>
    <property type="match status" value="1"/>
</dbReference>
<organism evidence="18 19">
    <name type="scientific">Desulfotalea psychrophila</name>
    <dbReference type="NCBI Taxonomy" id="84980"/>
    <lineage>
        <taxon>Bacteria</taxon>
        <taxon>Pseudomonadati</taxon>
        <taxon>Thermodesulfobacteriota</taxon>
        <taxon>Desulfobulbia</taxon>
        <taxon>Desulfobulbales</taxon>
        <taxon>Desulfocapsaceae</taxon>
        <taxon>Desulfotalea</taxon>
    </lineage>
</organism>
<evidence type="ECO:0000256" key="6">
    <source>
        <dbReference type="ARBA" id="ARBA00022695"/>
    </source>
</evidence>
<dbReference type="Gene3D" id="3.90.550.10">
    <property type="entry name" value="Spore Coat Polysaccharide Biosynthesis Protein SpsA, Chain A"/>
    <property type="match status" value="1"/>
</dbReference>
<evidence type="ECO:0000313" key="18">
    <source>
        <dbReference type="EMBL" id="MBN4068726.1"/>
    </source>
</evidence>
<evidence type="ECO:0000256" key="9">
    <source>
        <dbReference type="ARBA" id="ARBA00022960"/>
    </source>
</evidence>
<evidence type="ECO:0000256" key="14">
    <source>
        <dbReference type="ARBA" id="ARBA00048247"/>
    </source>
</evidence>
<evidence type="ECO:0000259" key="17">
    <source>
        <dbReference type="Pfam" id="PF00483"/>
    </source>
</evidence>
<keyword evidence="12" id="KW-0012">Acyltransferase</keyword>
<comment type="caution">
    <text evidence="18">The sequence shown here is derived from an EMBL/GenBank/DDBJ whole genome shotgun (WGS) entry which is preliminary data.</text>
</comment>
<keyword evidence="19" id="KW-1185">Reference proteome</keyword>
<evidence type="ECO:0000256" key="5">
    <source>
        <dbReference type="ARBA" id="ARBA00022679"/>
    </source>
</evidence>
<evidence type="ECO:0000256" key="11">
    <source>
        <dbReference type="ARBA" id="ARBA00023268"/>
    </source>
</evidence>
<gene>
    <name evidence="18" type="ORF">JYU06_04330</name>
</gene>
<comment type="catalytic activity">
    <reaction evidence="15">
        <text>N-acetyl-alpha-D-glucosamine 1-phosphate + UTP + H(+) = UDP-N-acetyl-alpha-D-glucosamine + diphosphate</text>
        <dbReference type="Rhea" id="RHEA:13509"/>
        <dbReference type="ChEBI" id="CHEBI:15378"/>
        <dbReference type="ChEBI" id="CHEBI:33019"/>
        <dbReference type="ChEBI" id="CHEBI:46398"/>
        <dbReference type="ChEBI" id="CHEBI:57705"/>
        <dbReference type="ChEBI" id="CHEBI:57776"/>
        <dbReference type="EC" id="2.7.7.23"/>
    </reaction>
</comment>
<evidence type="ECO:0000256" key="8">
    <source>
        <dbReference type="ARBA" id="ARBA00022842"/>
    </source>
</evidence>
<feature type="domain" description="Nucleotidyl transferase" evidence="17">
    <location>
        <begin position="10"/>
        <end position="228"/>
    </location>
</feature>
<dbReference type="EMBL" id="JAFITO010000044">
    <property type="protein sequence ID" value="MBN4068726.1"/>
    <property type="molecule type" value="Genomic_DNA"/>
</dbReference>
<dbReference type="PANTHER" id="PTHR43584">
    <property type="entry name" value="NUCLEOTIDYL TRANSFERASE"/>
    <property type="match status" value="1"/>
</dbReference>
<evidence type="ECO:0000256" key="10">
    <source>
        <dbReference type="ARBA" id="ARBA00022984"/>
    </source>
</evidence>
<protein>
    <submittedName>
        <fullName evidence="18">Bifunctional N-acetylglucosamine-1-phosphate uridyltransferase/glucosamine-1-phosphate acetyltransferase</fullName>
    </submittedName>
</protein>
<dbReference type="InterPro" id="IPR029044">
    <property type="entry name" value="Nucleotide-diphossugar_trans"/>
</dbReference>
<keyword evidence="7" id="KW-0479">Metal-binding</keyword>
<comment type="catalytic activity">
    <reaction evidence="14">
        <text>alpha-D-glucosamine 1-phosphate + acetyl-CoA = N-acetyl-alpha-D-glucosamine 1-phosphate + CoA + H(+)</text>
        <dbReference type="Rhea" id="RHEA:13725"/>
        <dbReference type="ChEBI" id="CHEBI:15378"/>
        <dbReference type="ChEBI" id="CHEBI:57287"/>
        <dbReference type="ChEBI" id="CHEBI:57288"/>
        <dbReference type="ChEBI" id="CHEBI:57776"/>
        <dbReference type="ChEBI" id="CHEBI:58516"/>
        <dbReference type="EC" id="2.3.1.157"/>
    </reaction>
</comment>
<evidence type="ECO:0000313" key="19">
    <source>
        <dbReference type="Proteomes" id="UP000717534"/>
    </source>
</evidence>
<accession>A0ABS3AXJ4</accession>
<evidence type="ECO:0000256" key="13">
    <source>
        <dbReference type="ARBA" id="ARBA00023316"/>
    </source>
</evidence>
<keyword evidence="11" id="KW-0511">Multifunctional enzyme</keyword>
<evidence type="ECO:0000256" key="1">
    <source>
        <dbReference type="ARBA" id="ARBA00001946"/>
    </source>
</evidence>
<keyword evidence="4" id="KW-0963">Cytoplasm</keyword>
<keyword evidence="6" id="KW-0548">Nucleotidyltransferase</keyword>
<name>A0ABS3AXJ4_9BACT</name>
<evidence type="ECO:0000256" key="7">
    <source>
        <dbReference type="ARBA" id="ARBA00022723"/>
    </source>
</evidence>
<keyword evidence="10" id="KW-0573">Peptidoglycan synthesis</keyword>
<keyword evidence="13" id="KW-0961">Cell wall biogenesis/degradation</keyword>
<evidence type="ECO:0000256" key="3">
    <source>
        <dbReference type="ARBA" id="ARBA00005208"/>
    </source>
</evidence>
<dbReference type="Proteomes" id="UP000717534">
    <property type="component" value="Unassembled WGS sequence"/>
</dbReference>
<dbReference type="SUPFAM" id="SSF53448">
    <property type="entry name" value="Nucleotide-diphospho-sugar transferases"/>
    <property type="match status" value="1"/>
</dbReference>
<dbReference type="Pfam" id="PF00483">
    <property type="entry name" value="NTP_transferase"/>
    <property type="match status" value="1"/>
</dbReference>
<evidence type="ECO:0000256" key="4">
    <source>
        <dbReference type="ARBA" id="ARBA00022490"/>
    </source>
</evidence>
<keyword evidence="8" id="KW-0460">Magnesium</keyword>
<dbReference type="SUPFAM" id="SSF51161">
    <property type="entry name" value="Trimeric LpxA-like enzymes"/>
    <property type="match status" value="1"/>
</dbReference>
<comment type="pathway">
    <text evidence="2">Nucleotide-sugar biosynthesis; UDP-N-acetyl-alpha-D-glucosamine biosynthesis; N-acetyl-alpha-D-glucosamine 1-phosphate from alpha-D-glucosamine 6-phosphate (route II): step 2/2.</text>
</comment>
<evidence type="ECO:0000256" key="12">
    <source>
        <dbReference type="ARBA" id="ARBA00023315"/>
    </source>
</evidence>
<reference evidence="18 19" key="1">
    <citation type="submission" date="2021-02" db="EMBL/GenBank/DDBJ databases">
        <title>Activity-based single-cell genomes from oceanic crustal fluid captures similar information to metagenomic and metatranscriptomic surveys with orders of magnitude less sampling.</title>
        <authorList>
            <person name="D'Angelo T.S."/>
            <person name="Orcutt B.N."/>
        </authorList>
    </citation>
    <scope>NUCLEOTIDE SEQUENCE [LARGE SCALE GENOMIC DNA]</scope>
    <source>
        <strain evidence="18">AH-315-G02</strain>
    </source>
</reference>
<proteinExistence type="predicted"/>
<dbReference type="Gene3D" id="2.160.10.10">
    <property type="entry name" value="Hexapeptide repeat proteins"/>
    <property type="match status" value="1"/>
</dbReference>
<evidence type="ECO:0000256" key="15">
    <source>
        <dbReference type="ARBA" id="ARBA00048493"/>
    </source>
</evidence>
<comment type="cofactor">
    <cofactor evidence="1">
        <name>Mg(2+)</name>
        <dbReference type="ChEBI" id="CHEBI:18420"/>
    </cofactor>
</comment>
<dbReference type="InterPro" id="IPR050065">
    <property type="entry name" value="GlmU-like"/>
</dbReference>
<keyword evidence="5" id="KW-0808">Transferase</keyword>
<comment type="pathway">
    <text evidence="3">Nucleotide-sugar biosynthesis; UDP-N-acetyl-alpha-D-glucosamine biosynthesis; UDP-N-acetyl-alpha-D-glucosamine from N-acetyl-alpha-D-glucosamine 1-phosphate: step 1/1.</text>
</comment>
<evidence type="ECO:0000256" key="2">
    <source>
        <dbReference type="ARBA" id="ARBA00005166"/>
    </source>
</evidence>
<keyword evidence="9" id="KW-0133">Cell shape</keyword>
<dbReference type="InterPro" id="IPR005835">
    <property type="entry name" value="NTP_transferase_dom"/>
</dbReference>
<comment type="function">
    <text evidence="16">Catalyzes the last two sequential reactions in the de novo biosynthetic pathway for UDP-N-acetylglucosamine (UDP-GlcNAc). The C-terminal domain catalyzes the transfer of acetyl group from acetyl coenzyme A to glucosamine-1-phosphate (GlcN-1-P) to produce N-acetylglucosamine-1-phosphate (GlcNAc-1-P), which is converted into UDP-GlcNAc by the transfer of uridine 5-monophosphate (from uridine 5-triphosphate), a reaction catalyzed by the N-terminal domain.</text>
</comment>
<dbReference type="CDD" id="cd02540">
    <property type="entry name" value="GT2_GlmU_N_bac"/>
    <property type="match status" value="1"/>
</dbReference>
<sequence length="338" mass="37006">MSDNSPLYLVILAAGKGTRMKSNKAKVLHEVFYAPMVHHVLHATTALQAAQTIVIVGHQRELVENSLSDFPIESVVQEEQLGTGHAVLCAESAIKQMEGCVMILCGDTPLIQSATLQEMFAQHLSKNSTLTVMTTTLDNPTHYGRIISDNEGTVLSIVEEKDADYAQKKIQEINAGIYCIDTSFLFSHLKNIDTDNSQGEVYLTDIVSQAVSETLPVHKFVNPNSQDILGVNSRLELSRAHHELQMRRNVALMAEGVTMIGPETIQISPDSTLAKDVTIHPGVEISGYSTISSDCDIQAGAIMHNVTLGERCTINPYCCLTNCEIPDNSTIKPYSYKC</sequence>